<proteinExistence type="predicted"/>
<dbReference type="EMBL" id="MU267861">
    <property type="protein sequence ID" value="KAH7907899.1"/>
    <property type="molecule type" value="Genomic_DNA"/>
</dbReference>
<reference evidence="1" key="1">
    <citation type="journal article" date="2021" name="New Phytol.">
        <title>Evolutionary innovations through gain and loss of genes in the ectomycorrhizal Boletales.</title>
        <authorList>
            <person name="Wu G."/>
            <person name="Miyauchi S."/>
            <person name="Morin E."/>
            <person name="Kuo A."/>
            <person name="Drula E."/>
            <person name="Varga T."/>
            <person name="Kohler A."/>
            <person name="Feng B."/>
            <person name="Cao Y."/>
            <person name="Lipzen A."/>
            <person name="Daum C."/>
            <person name="Hundley H."/>
            <person name="Pangilinan J."/>
            <person name="Johnson J."/>
            <person name="Barry K."/>
            <person name="LaButti K."/>
            <person name="Ng V."/>
            <person name="Ahrendt S."/>
            <person name="Min B."/>
            <person name="Choi I.G."/>
            <person name="Park H."/>
            <person name="Plett J.M."/>
            <person name="Magnuson J."/>
            <person name="Spatafora J.W."/>
            <person name="Nagy L.G."/>
            <person name="Henrissat B."/>
            <person name="Grigoriev I.V."/>
            <person name="Yang Z.L."/>
            <person name="Xu J."/>
            <person name="Martin F.M."/>
        </authorList>
    </citation>
    <scope>NUCLEOTIDE SEQUENCE</scope>
    <source>
        <strain evidence="1">ATCC 28755</strain>
    </source>
</reference>
<dbReference type="Proteomes" id="UP000790377">
    <property type="component" value="Unassembled WGS sequence"/>
</dbReference>
<keyword evidence="2" id="KW-1185">Reference proteome</keyword>
<accession>A0ACB8A368</accession>
<gene>
    <name evidence="1" type="ORF">BJ138DRAFT_1158942</name>
</gene>
<evidence type="ECO:0000313" key="1">
    <source>
        <dbReference type="EMBL" id="KAH7907899.1"/>
    </source>
</evidence>
<name>A0ACB8A368_9AGAM</name>
<protein>
    <submittedName>
        <fullName evidence="1">Uncharacterized protein</fullName>
    </submittedName>
</protein>
<sequence length="128" mass="13640">MPGNASASPPTPSIDSEAAPPGIGTTTSLLTSLSASALSVLCWETGIMFCDEVEFIWNKSYRSPVKWLYLLTRYIGLAASLGNPFLGIGASSLSMTCKGFLILQVTAGQALVTLVQTIFMIRGMSPWF</sequence>
<evidence type="ECO:0000313" key="2">
    <source>
        <dbReference type="Proteomes" id="UP000790377"/>
    </source>
</evidence>
<comment type="caution">
    <text evidence="1">The sequence shown here is derived from an EMBL/GenBank/DDBJ whole genome shotgun (WGS) entry which is preliminary data.</text>
</comment>
<organism evidence="1 2">
    <name type="scientific">Hygrophoropsis aurantiaca</name>
    <dbReference type="NCBI Taxonomy" id="72124"/>
    <lineage>
        <taxon>Eukaryota</taxon>
        <taxon>Fungi</taxon>
        <taxon>Dikarya</taxon>
        <taxon>Basidiomycota</taxon>
        <taxon>Agaricomycotina</taxon>
        <taxon>Agaricomycetes</taxon>
        <taxon>Agaricomycetidae</taxon>
        <taxon>Boletales</taxon>
        <taxon>Coniophorineae</taxon>
        <taxon>Hygrophoropsidaceae</taxon>
        <taxon>Hygrophoropsis</taxon>
    </lineage>
</organism>